<gene>
    <name evidence="1" type="ORF">GCM10023226_11020</name>
</gene>
<reference evidence="2" key="1">
    <citation type="journal article" date="2019" name="Int. J. Syst. Evol. Microbiol.">
        <title>The Global Catalogue of Microorganisms (GCM) 10K type strain sequencing project: providing services to taxonomists for standard genome sequencing and annotation.</title>
        <authorList>
            <consortium name="The Broad Institute Genomics Platform"/>
            <consortium name="The Broad Institute Genome Sequencing Center for Infectious Disease"/>
            <person name="Wu L."/>
            <person name="Ma J."/>
        </authorList>
    </citation>
    <scope>NUCLEOTIDE SEQUENCE [LARGE SCALE GENOMIC DNA]</scope>
    <source>
        <strain evidence="2">JCM 18127</strain>
    </source>
</reference>
<evidence type="ECO:0000313" key="2">
    <source>
        <dbReference type="Proteomes" id="UP001500621"/>
    </source>
</evidence>
<protein>
    <recommendedName>
        <fullName evidence="3">RNA polymerase sigma factor 70 region 4 type 2 domain-containing protein</fullName>
    </recommendedName>
</protein>
<dbReference type="EMBL" id="BAABIM010000001">
    <property type="protein sequence ID" value="GAA4675629.1"/>
    <property type="molecule type" value="Genomic_DNA"/>
</dbReference>
<evidence type="ECO:0008006" key="3">
    <source>
        <dbReference type="Google" id="ProtNLM"/>
    </source>
</evidence>
<name>A0ABP8VXN3_9ACTN</name>
<dbReference type="RefSeq" id="WP_345263447.1">
    <property type="nucleotide sequence ID" value="NZ_BAABIM010000001.1"/>
</dbReference>
<dbReference type="Proteomes" id="UP001500621">
    <property type="component" value="Unassembled WGS sequence"/>
</dbReference>
<sequence length="624" mass="66873">MNDADLFDLFYKDARTGLLLQTYALTGDLTASRAAVRDAFVVAWHHWRKVQRLDDPESSVRPHAWQYAQRRHTARIWHREKGVPAAAAATLEALSRLTVTQRKALLLTSLAGLELPQAAREIGLPREEAERELAGALEAFVAARGLRAAEDGGAEGLAPLRAVVEGVRWPRATIVRRAGSRRRRVHTTVGAAAAVAAVLVSGTLVTDAAGVRADLDRDAVPPATAPSSQAPPTREISLTADELIGQQQLRSATARRTWATRSTTINDEGNGLVVPCQQERYADPRGVATWERTFRSQTDGQPVLDAVQTAELSRTEQAAGRAFTTARDWYGTCAEERTQLLSTTRVTGLGDQAMLFAVRSWEAPVTTSVVGVARTGALVTTTATRLESDEAPDLAAVQRLLSAAVSRLCGLPEGGSCVAGASLQPAAPLPAGPAPGLLSEIDLPPVSNVERPWVGTEPVQARTNPAATRCEQASFAGRYRGATWRDAATRTFLVPEARLPAEFGITETAGILSARQADAFVAEVRERLAGCEETDDGLGTEVEQVATRDEGDTSLSAWNVTVQVSDERSVTFRMAILRRGTAVAQLTFVPAQDVSMPREAFLALADRALERLPRLSARGGARAG</sequence>
<organism evidence="1 2">
    <name type="scientific">Nocardioides nanhaiensis</name>
    <dbReference type="NCBI Taxonomy" id="1476871"/>
    <lineage>
        <taxon>Bacteria</taxon>
        <taxon>Bacillati</taxon>
        <taxon>Actinomycetota</taxon>
        <taxon>Actinomycetes</taxon>
        <taxon>Propionibacteriales</taxon>
        <taxon>Nocardioidaceae</taxon>
        <taxon>Nocardioides</taxon>
    </lineage>
</organism>
<proteinExistence type="predicted"/>
<accession>A0ABP8VXN3</accession>
<evidence type="ECO:0000313" key="1">
    <source>
        <dbReference type="EMBL" id="GAA4675629.1"/>
    </source>
</evidence>
<keyword evidence="2" id="KW-1185">Reference proteome</keyword>
<dbReference type="Gene3D" id="1.20.140.160">
    <property type="match status" value="1"/>
</dbReference>
<comment type="caution">
    <text evidence="1">The sequence shown here is derived from an EMBL/GenBank/DDBJ whole genome shotgun (WGS) entry which is preliminary data.</text>
</comment>